<dbReference type="InterPro" id="IPR053284">
    <property type="entry name" value="RGS1-HXK1_interactor"/>
</dbReference>
<evidence type="ECO:0000256" key="1">
    <source>
        <dbReference type="SAM" id="Coils"/>
    </source>
</evidence>
<keyword evidence="1" id="KW-0175">Coiled coil</keyword>
<dbReference type="AlphaFoldDB" id="A0A7S0X0N0"/>
<sequence>MSSFDEAKKAACEAKKTVEEGITAAAKGLVKGAAGAADAASTSYAVALSYVDQGDVAIKQACSMYHQVEDALVAGAKAGLSYAAANPYQTYAVVGTATLLGLPITRRLLWRNTFGRLSNPDSVVASSAYKVESLKSRTPDMVLEAQKLEERMVAAQSEYKQSMAKLKATRLELQRLARNLASTEAAAVKVVETLRPLKKVDASLPVRGEAAAQAATLRQTHVRVTKNIWRIANMDI</sequence>
<protein>
    <submittedName>
        <fullName evidence="2">Uncharacterized protein</fullName>
    </submittedName>
</protein>
<evidence type="ECO:0000313" key="2">
    <source>
        <dbReference type="EMBL" id="CAD8693288.1"/>
    </source>
</evidence>
<reference evidence="2" key="1">
    <citation type="submission" date="2021-01" db="EMBL/GenBank/DDBJ databases">
        <authorList>
            <person name="Corre E."/>
            <person name="Pelletier E."/>
            <person name="Niang G."/>
            <person name="Scheremetjew M."/>
            <person name="Finn R."/>
            <person name="Kale V."/>
            <person name="Holt S."/>
            <person name="Cochrane G."/>
            <person name="Meng A."/>
            <person name="Brown T."/>
            <person name="Cohen L."/>
        </authorList>
    </citation>
    <scope>NUCLEOTIDE SEQUENCE</scope>
    <source>
        <strain evidence="2">SAG 11-49</strain>
    </source>
</reference>
<dbReference type="EMBL" id="HBFB01031217">
    <property type="protein sequence ID" value="CAD8693288.1"/>
    <property type="molecule type" value="Transcribed_RNA"/>
</dbReference>
<dbReference type="PANTHER" id="PTHR34554">
    <property type="entry name" value="RGS1-HXK1-INTERACTING PROTEIN 1"/>
    <property type="match status" value="1"/>
</dbReference>
<feature type="coiled-coil region" evidence="1">
    <location>
        <begin position="145"/>
        <end position="186"/>
    </location>
</feature>
<proteinExistence type="predicted"/>
<name>A0A7S0X0N0_9CHLO</name>
<dbReference type="PANTHER" id="PTHR34554:SF2">
    <property type="entry name" value="RGS1-HXK1-INTERACTING PROTEIN 1"/>
    <property type="match status" value="1"/>
</dbReference>
<accession>A0A7S0X0N0</accession>
<gene>
    <name evidence="2" type="ORF">CLEI1391_LOCUS17471</name>
</gene>
<organism evidence="2">
    <name type="scientific">Chlamydomonas leiostraca</name>
    <dbReference type="NCBI Taxonomy" id="1034604"/>
    <lineage>
        <taxon>Eukaryota</taxon>
        <taxon>Viridiplantae</taxon>
        <taxon>Chlorophyta</taxon>
        <taxon>core chlorophytes</taxon>
        <taxon>Chlorophyceae</taxon>
        <taxon>CS clade</taxon>
        <taxon>Chlamydomonadales</taxon>
        <taxon>Chlamydomonadaceae</taxon>
        <taxon>Chlamydomonas</taxon>
    </lineage>
</organism>